<accession>I0YNA8</accession>
<dbReference type="AlphaFoldDB" id="I0YNA8"/>
<dbReference type="OrthoDB" id="507845at2759"/>
<evidence type="ECO:0000313" key="4">
    <source>
        <dbReference type="Proteomes" id="UP000007264"/>
    </source>
</evidence>
<organism evidence="3 4">
    <name type="scientific">Coccomyxa subellipsoidea (strain C-169)</name>
    <name type="common">Green microalga</name>
    <dbReference type="NCBI Taxonomy" id="574566"/>
    <lineage>
        <taxon>Eukaryota</taxon>
        <taxon>Viridiplantae</taxon>
        <taxon>Chlorophyta</taxon>
        <taxon>core chlorophytes</taxon>
        <taxon>Trebouxiophyceae</taxon>
        <taxon>Trebouxiophyceae incertae sedis</taxon>
        <taxon>Coccomyxaceae</taxon>
        <taxon>Coccomyxa</taxon>
        <taxon>Coccomyxa subellipsoidea</taxon>
    </lineage>
</organism>
<evidence type="ECO:0000256" key="1">
    <source>
        <dbReference type="SAM" id="Coils"/>
    </source>
</evidence>
<dbReference type="KEGG" id="csl:COCSUDRAFT_48717"/>
<feature type="region of interest" description="Disordered" evidence="2">
    <location>
        <begin position="74"/>
        <end position="115"/>
    </location>
</feature>
<evidence type="ECO:0000313" key="3">
    <source>
        <dbReference type="EMBL" id="EIE19877.1"/>
    </source>
</evidence>
<protein>
    <submittedName>
        <fullName evidence="3">Uncharacterized protein</fullName>
    </submittedName>
</protein>
<dbReference type="Pfam" id="PF06101">
    <property type="entry name" value="Vps62"/>
    <property type="match status" value="1"/>
</dbReference>
<feature type="compositionally biased region" description="Polar residues" evidence="2">
    <location>
        <begin position="105"/>
        <end position="115"/>
    </location>
</feature>
<dbReference type="GeneID" id="17037851"/>
<reference evidence="3 4" key="1">
    <citation type="journal article" date="2012" name="Genome Biol.">
        <title>The genome of the polar eukaryotic microalga coccomyxa subellipsoidea reveals traits of cold adaptation.</title>
        <authorList>
            <person name="Blanc G."/>
            <person name="Agarkova I."/>
            <person name="Grimwood J."/>
            <person name="Kuo A."/>
            <person name="Brueggeman A."/>
            <person name="Dunigan D."/>
            <person name="Gurnon J."/>
            <person name="Ladunga I."/>
            <person name="Lindquist E."/>
            <person name="Lucas S."/>
            <person name="Pangilinan J."/>
            <person name="Proschold T."/>
            <person name="Salamov A."/>
            <person name="Schmutz J."/>
            <person name="Weeks D."/>
            <person name="Yamada T."/>
            <person name="Claverie J.M."/>
            <person name="Grigoriev I."/>
            <person name="Van Etten J."/>
            <person name="Lomsadze A."/>
            <person name="Borodovsky M."/>
        </authorList>
    </citation>
    <scope>NUCLEOTIDE SEQUENCE [LARGE SCALE GENOMIC DNA]</scope>
    <source>
        <strain evidence="3 4">C-169</strain>
    </source>
</reference>
<comment type="caution">
    <text evidence="3">The sequence shown here is derived from an EMBL/GenBank/DDBJ whole genome shotgun (WGS) entry which is preliminary data.</text>
</comment>
<evidence type="ECO:0000256" key="2">
    <source>
        <dbReference type="SAM" id="MobiDB-lite"/>
    </source>
</evidence>
<feature type="coiled-coil region" evidence="1">
    <location>
        <begin position="463"/>
        <end position="494"/>
    </location>
</feature>
<proteinExistence type="predicted"/>
<dbReference type="RefSeq" id="XP_005644421.1">
    <property type="nucleotide sequence ID" value="XM_005644364.1"/>
</dbReference>
<dbReference type="PANTHER" id="PTHR48174">
    <property type="entry name" value="DUF946 FAMILY PROTEIN"/>
    <property type="match status" value="1"/>
</dbReference>
<dbReference type="PANTHER" id="PTHR48174:SF5">
    <property type="entry name" value="VACUOLAR PROTEIN SORTING-ASSOCIATED PROTEIN 62"/>
    <property type="match status" value="1"/>
</dbReference>
<keyword evidence="1" id="KW-0175">Coiled coil</keyword>
<feature type="compositionally biased region" description="Basic and acidic residues" evidence="2">
    <location>
        <begin position="76"/>
        <end position="104"/>
    </location>
</feature>
<gene>
    <name evidence="3" type="ORF">COCSUDRAFT_48717</name>
</gene>
<sequence>MLRGPSRADLGVGNMLARLPSSPGRLQLPLLMPRLLMSNSLLRQSRISKLCDSSAARPNLRPIQVFARYQSSAAKQHSESRTQDAEVLRDLKAPDTTPDFRRTGSDNGQASTSGRLPQTVQELQSVIASNCPVFYFHPEERYYPCTVQWFLERCELQLIRKGWRRRVLRVIEQVGGLDGETLKRAEAWFGAQPFKRSFMMLRLVDPQHRSGQRNQINQVPIYAHAKELVDPQTGRRTALEINYMKFLAYNGSYKLFGWIPAGNLGAHDADWEHVTMRLTPDGRSVLGVYYSAHRHEDGVWRSAKDVPRSEKGRPLAHIAVNGHGSYPTAGTIPRIFFAANDKTSNQGAVWDPERCVIVTNNGEGGALPKVEDRGSDLDGSSYLALGRGAKSAPDRQKPAGRRPAAAFEPAEWLEYGGRWGTTVAAPARQDWFARAENPVSRTWLQQVLFPLAPGIESIYEPALEEVEEALEGARENMEHMQEEVRREADEVQRRVERWVKGDKK</sequence>
<name>I0YNA8_COCSC</name>
<dbReference type="STRING" id="574566.I0YNA8"/>
<dbReference type="EMBL" id="AGSI01000017">
    <property type="protein sequence ID" value="EIE19877.1"/>
    <property type="molecule type" value="Genomic_DNA"/>
</dbReference>
<dbReference type="Proteomes" id="UP000007264">
    <property type="component" value="Unassembled WGS sequence"/>
</dbReference>
<feature type="region of interest" description="Disordered" evidence="2">
    <location>
        <begin position="385"/>
        <end position="405"/>
    </location>
</feature>
<dbReference type="InterPro" id="IPR009291">
    <property type="entry name" value="Vps62"/>
</dbReference>
<dbReference type="eggNOG" id="ENOG502QQHV">
    <property type="taxonomic scope" value="Eukaryota"/>
</dbReference>
<keyword evidence="4" id="KW-1185">Reference proteome</keyword>